<keyword evidence="8" id="KW-0915">Sodium</keyword>
<gene>
    <name evidence="15" type="ORF">CUESP1_3327</name>
</gene>
<keyword evidence="3" id="KW-0813">Transport</keyword>
<evidence type="ECO:0000256" key="7">
    <source>
        <dbReference type="ARBA" id="ARBA00022989"/>
    </source>
</evidence>
<evidence type="ECO:0000256" key="2">
    <source>
        <dbReference type="ARBA" id="ARBA00006434"/>
    </source>
</evidence>
<evidence type="ECO:0000256" key="6">
    <source>
        <dbReference type="ARBA" id="ARBA00022847"/>
    </source>
</evidence>
<evidence type="ECO:0000256" key="14">
    <source>
        <dbReference type="SAM" id="Phobius"/>
    </source>
</evidence>
<evidence type="ECO:0000256" key="13">
    <source>
        <dbReference type="RuleBase" id="RU362091"/>
    </source>
</evidence>
<evidence type="ECO:0000256" key="5">
    <source>
        <dbReference type="ARBA" id="ARBA00022692"/>
    </source>
</evidence>
<feature type="transmembrane region" description="Helical" evidence="14">
    <location>
        <begin position="439"/>
        <end position="457"/>
    </location>
</feature>
<keyword evidence="11" id="KW-0739">Sodium transport</keyword>
<evidence type="ECO:0000313" key="16">
    <source>
        <dbReference type="Proteomes" id="UP000245423"/>
    </source>
</evidence>
<dbReference type="EMBL" id="LT669839">
    <property type="protein sequence ID" value="SHD78650.1"/>
    <property type="molecule type" value="Genomic_DNA"/>
</dbReference>
<evidence type="ECO:0000313" key="15">
    <source>
        <dbReference type="EMBL" id="SHD78650.1"/>
    </source>
</evidence>
<evidence type="ECO:0000256" key="3">
    <source>
        <dbReference type="ARBA" id="ARBA00022448"/>
    </source>
</evidence>
<evidence type="ECO:0000256" key="1">
    <source>
        <dbReference type="ARBA" id="ARBA00004651"/>
    </source>
</evidence>
<dbReference type="Proteomes" id="UP000245423">
    <property type="component" value="Chromosome 1"/>
</dbReference>
<evidence type="ECO:0000256" key="8">
    <source>
        <dbReference type="ARBA" id="ARBA00023053"/>
    </source>
</evidence>
<dbReference type="InterPro" id="IPR018212">
    <property type="entry name" value="Na/solute_symporter_CS"/>
</dbReference>
<evidence type="ECO:0000256" key="12">
    <source>
        <dbReference type="ARBA" id="ARBA00033708"/>
    </source>
</evidence>
<evidence type="ECO:0000256" key="11">
    <source>
        <dbReference type="ARBA" id="ARBA00023201"/>
    </source>
</evidence>
<evidence type="ECO:0000256" key="4">
    <source>
        <dbReference type="ARBA" id="ARBA00022475"/>
    </source>
</evidence>
<accession>A0A1M4PT47</accession>
<keyword evidence="10 14" id="KW-0472">Membrane</keyword>
<comment type="similarity">
    <text evidence="2 13">Belongs to the sodium:solute symporter (SSF) (TC 2.A.21) family.</text>
</comment>
<dbReference type="PANTHER" id="PTHR48086">
    <property type="entry name" value="SODIUM/PROLINE SYMPORTER-RELATED"/>
    <property type="match status" value="1"/>
</dbReference>
<feature type="transmembrane region" description="Helical" evidence="14">
    <location>
        <begin position="359"/>
        <end position="379"/>
    </location>
</feature>
<dbReference type="PROSITE" id="PS50283">
    <property type="entry name" value="NA_SOLUT_SYMP_3"/>
    <property type="match status" value="1"/>
</dbReference>
<feature type="transmembrane region" description="Helical" evidence="14">
    <location>
        <begin position="298"/>
        <end position="323"/>
    </location>
</feature>
<comment type="subcellular location">
    <subcellularLocation>
        <location evidence="1">Cell membrane</location>
        <topology evidence="1">Multi-pass membrane protein</topology>
    </subcellularLocation>
</comment>
<keyword evidence="9" id="KW-0406">Ion transport</keyword>
<feature type="transmembrane region" description="Helical" evidence="14">
    <location>
        <begin position="34"/>
        <end position="57"/>
    </location>
</feature>
<feature type="transmembrane region" description="Helical" evidence="14">
    <location>
        <begin position="385"/>
        <end position="407"/>
    </location>
</feature>
<dbReference type="AlphaFoldDB" id="A0A1M4PT47"/>
<keyword evidence="4" id="KW-1003">Cell membrane</keyword>
<dbReference type="RefSeq" id="WP_025642742.1">
    <property type="nucleotide sequence ID" value="NZ_LT669839.1"/>
</dbReference>
<dbReference type="Gene3D" id="1.20.1730.10">
    <property type="entry name" value="Sodium/glucose cotransporter"/>
    <property type="match status" value="1"/>
</dbReference>
<proteinExistence type="inferred from homology"/>
<dbReference type="InterPro" id="IPR038377">
    <property type="entry name" value="Na/Glc_symporter_sf"/>
</dbReference>
<feature type="transmembrane region" description="Helical" evidence="14">
    <location>
        <begin position="182"/>
        <end position="206"/>
    </location>
</feature>
<evidence type="ECO:0008006" key="17">
    <source>
        <dbReference type="Google" id="ProtNLM"/>
    </source>
</evidence>
<feature type="transmembrane region" description="Helical" evidence="14">
    <location>
        <begin position="69"/>
        <end position="91"/>
    </location>
</feature>
<keyword evidence="5 14" id="KW-0812">Transmembrane</keyword>
<comment type="catalytic activity">
    <reaction evidence="12">
        <text>L-proline(in) + Na(+)(in) = L-proline(out) + Na(+)(out)</text>
        <dbReference type="Rhea" id="RHEA:28967"/>
        <dbReference type="ChEBI" id="CHEBI:29101"/>
        <dbReference type="ChEBI" id="CHEBI:60039"/>
    </reaction>
</comment>
<keyword evidence="6" id="KW-0769">Symport</keyword>
<feature type="transmembrane region" description="Helical" evidence="14">
    <location>
        <begin position="154"/>
        <end position="175"/>
    </location>
</feature>
<dbReference type="Pfam" id="PF00474">
    <property type="entry name" value="SSF"/>
    <property type="match status" value="1"/>
</dbReference>
<organism evidence="15 16">
    <name type="scientific">[Clostridium] ultunense Esp</name>
    <dbReference type="NCBI Taxonomy" id="1288971"/>
    <lineage>
        <taxon>Bacteria</taxon>
        <taxon>Bacillati</taxon>
        <taxon>Bacillota</taxon>
        <taxon>Tissierellia</taxon>
        <taxon>Tissierellales</taxon>
        <taxon>Tepidimicrobiaceae</taxon>
        <taxon>Schnuerera</taxon>
    </lineage>
</organism>
<feature type="transmembrane region" description="Helical" evidence="14">
    <location>
        <begin position="6"/>
        <end position="22"/>
    </location>
</feature>
<protein>
    <recommendedName>
        <fullName evidence="17">Sodium:solute symporter family protein</fullName>
    </recommendedName>
</protein>
<keyword evidence="7 14" id="KW-1133">Transmembrane helix</keyword>
<dbReference type="GO" id="GO:0006814">
    <property type="term" value="P:sodium ion transport"/>
    <property type="evidence" value="ECO:0007669"/>
    <property type="project" value="UniProtKB-KW"/>
</dbReference>
<feature type="transmembrane region" description="Helical" evidence="14">
    <location>
        <begin position="118"/>
        <end position="142"/>
    </location>
</feature>
<dbReference type="GO" id="GO:0046942">
    <property type="term" value="P:carboxylic acid transport"/>
    <property type="evidence" value="ECO:0007669"/>
    <property type="project" value="UniProtKB-ARBA"/>
</dbReference>
<feature type="transmembrane region" description="Helical" evidence="14">
    <location>
        <begin position="260"/>
        <end position="286"/>
    </location>
</feature>
<name>A0A1M4PT47_9FIRM</name>
<feature type="transmembrane region" description="Helical" evidence="14">
    <location>
        <begin position="226"/>
        <end position="248"/>
    </location>
</feature>
<dbReference type="InterPro" id="IPR050277">
    <property type="entry name" value="Sodium:Solute_Symporter"/>
</dbReference>
<dbReference type="PROSITE" id="PS00456">
    <property type="entry name" value="NA_SOLUT_SYMP_1"/>
    <property type="match status" value="1"/>
</dbReference>
<dbReference type="PANTHER" id="PTHR48086:SF3">
    <property type="entry name" value="SODIUM_PROLINE SYMPORTER"/>
    <property type="match status" value="1"/>
</dbReference>
<dbReference type="OrthoDB" id="9810181at2"/>
<feature type="transmembrane region" description="Helical" evidence="14">
    <location>
        <begin position="414"/>
        <end position="433"/>
    </location>
</feature>
<dbReference type="GO" id="GO:0015293">
    <property type="term" value="F:symporter activity"/>
    <property type="evidence" value="ECO:0007669"/>
    <property type="project" value="UniProtKB-KW"/>
</dbReference>
<reference evidence="15 16" key="1">
    <citation type="submission" date="2016-11" db="EMBL/GenBank/DDBJ databases">
        <authorList>
            <person name="Manzoor S."/>
        </authorList>
    </citation>
    <scope>NUCLEOTIDE SEQUENCE [LARGE SCALE GENOMIC DNA]</scope>
    <source>
        <strain evidence="15">Clostridium ultunense strain Esp</strain>
    </source>
</reference>
<evidence type="ECO:0000256" key="10">
    <source>
        <dbReference type="ARBA" id="ARBA00023136"/>
    </source>
</evidence>
<dbReference type="InterPro" id="IPR001734">
    <property type="entry name" value="Na/solute_symporter"/>
</dbReference>
<keyword evidence="16" id="KW-1185">Reference proteome</keyword>
<evidence type="ECO:0000256" key="9">
    <source>
        <dbReference type="ARBA" id="ARBA00023065"/>
    </source>
</evidence>
<sequence>MIYRIIFALYCLFMLAIGYYGYKKTETSEDFLVAGRNLGLGVSIPLFAAGFISGVAMVGHPSYIYDNGWSYVLVYPVGVAFGIFLLSTLAVRMRRVKLPLYTTPDWYSERYYSKTMRIWMAFLVTINMSLFVIMGIISSGAVLGPVLGVSYKTAVLLIGVVFVLYTAIGGMYSVAWTNVAQCTLLTVCIILTAIYSLIKAGGITAINTALMEIDPILLSPNLGGQISVAEQLAIAFSIGISCATTSTYHRMFYSARSDRVASGMIGLGGVVLTIVYSGILFIGLSGKVLLPGLVDTEAVFITLAGTMNPVFTAIVACGIIAAIQSSIDNQLLAASVQFSNDIYYKLINPEASEKKIMSISTWSVIVIGAICVYLAYIRLSTVINLYNFMATITAAAMGVPLFLGVFWPRATKEAAMACSILGFALSVIMWFKAPTLPSTLIIIPIQLVLMIVISNMTPKPPKKVIDNFFPEISRTKNSLEV</sequence>
<dbReference type="GO" id="GO:0005886">
    <property type="term" value="C:plasma membrane"/>
    <property type="evidence" value="ECO:0007669"/>
    <property type="project" value="UniProtKB-SubCell"/>
</dbReference>
<dbReference type="CDD" id="cd10322">
    <property type="entry name" value="SLC5sbd"/>
    <property type="match status" value="1"/>
</dbReference>